<dbReference type="InterPro" id="IPR036397">
    <property type="entry name" value="RNaseH_sf"/>
</dbReference>
<organism evidence="4 5">
    <name type="scientific">Hibiscus sabdariffa</name>
    <name type="common">roselle</name>
    <dbReference type="NCBI Taxonomy" id="183260"/>
    <lineage>
        <taxon>Eukaryota</taxon>
        <taxon>Viridiplantae</taxon>
        <taxon>Streptophyta</taxon>
        <taxon>Embryophyta</taxon>
        <taxon>Tracheophyta</taxon>
        <taxon>Spermatophyta</taxon>
        <taxon>Magnoliopsida</taxon>
        <taxon>eudicotyledons</taxon>
        <taxon>Gunneridae</taxon>
        <taxon>Pentapetalae</taxon>
        <taxon>rosids</taxon>
        <taxon>malvids</taxon>
        <taxon>Malvales</taxon>
        <taxon>Malvaceae</taxon>
        <taxon>Malvoideae</taxon>
        <taxon>Hibiscus</taxon>
    </lineage>
</organism>
<dbReference type="SUPFAM" id="SSF54791">
    <property type="entry name" value="Eukaryotic type KH-domain (KH-domain type I)"/>
    <property type="match status" value="1"/>
</dbReference>
<evidence type="ECO:0008006" key="6">
    <source>
        <dbReference type="Google" id="ProtNLM"/>
    </source>
</evidence>
<dbReference type="EMBL" id="JBBPBM010000067">
    <property type="protein sequence ID" value="KAK8514242.1"/>
    <property type="molecule type" value="Genomic_DNA"/>
</dbReference>
<gene>
    <name evidence="4" type="ORF">V6N12_008955</name>
</gene>
<dbReference type="PANTHER" id="PTHR46814:SF4">
    <property type="entry name" value="3'-5' EXONUCLEASE DOMAIN-CONTAINING PROTEIN"/>
    <property type="match status" value="1"/>
</dbReference>
<reference evidence="4 5" key="1">
    <citation type="journal article" date="2024" name="G3 (Bethesda)">
        <title>Genome assembly of Hibiscus sabdariffa L. provides insights into metabolisms of medicinal natural products.</title>
        <authorList>
            <person name="Kim T."/>
        </authorList>
    </citation>
    <scope>NUCLEOTIDE SEQUENCE [LARGE SCALE GENOMIC DNA]</scope>
    <source>
        <strain evidence="4">TK-2024</strain>
        <tissue evidence="4">Old leaves</tissue>
    </source>
</reference>
<evidence type="ECO:0000259" key="3">
    <source>
        <dbReference type="SMART" id="SM00474"/>
    </source>
</evidence>
<dbReference type="InterPro" id="IPR002562">
    <property type="entry name" value="3'-5'_exonuclease_dom"/>
</dbReference>
<dbReference type="CDD" id="cd00105">
    <property type="entry name" value="KH-I"/>
    <property type="match status" value="1"/>
</dbReference>
<dbReference type="InterPro" id="IPR004087">
    <property type="entry name" value="KH_dom"/>
</dbReference>
<evidence type="ECO:0000259" key="2">
    <source>
        <dbReference type="SMART" id="SM00322"/>
    </source>
</evidence>
<evidence type="ECO:0000313" key="4">
    <source>
        <dbReference type="EMBL" id="KAK8514242.1"/>
    </source>
</evidence>
<dbReference type="CDD" id="cd06148">
    <property type="entry name" value="Egl_like_exo"/>
    <property type="match status" value="1"/>
</dbReference>
<keyword evidence="5" id="KW-1185">Reference proteome</keyword>
<dbReference type="SUPFAM" id="SSF53098">
    <property type="entry name" value="Ribonuclease H-like"/>
    <property type="match status" value="1"/>
</dbReference>
<dbReference type="PROSITE" id="PS50084">
    <property type="entry name" value="KH_TYPE_1"/>
    <property type="match status" value="1"/>
</dbReference>
<dbReference type="Gene3D" id="3.30.1370.10">
    <property type="entry name" value="K Homology domain, type 1"/>
    <property type="match status" value="1"/>
</dbReference>
<dbReference type="InterPro" id="IPR036612">
    <property type="entry name" value="KH_dom_type_1_sf"/>
</dbReference>
<dbReference type="PANTHER" id="PTHR46814">
    <property type="entry name" value="EGALITARIAN, ISOFORM B"/>
    <property type="match status" value="1"/>
</dbReference>
<name>A0ABR2C4L5_9ROSI</name>
<keyword evidence="1" id="KW-0694">RNA-binding</keyword>
<feature type="domain" description="K Homology" evidence="2">
    <location>
        <begin position="279"/>
        <end position="347"/>
    </location>
</feature>
<dbReference type="Pfam" id="PF01612">
    <property type="entry name" value="DNA_pol_A_exo1"/>
    <property type="match status" value="1"/>
</dbReference>
<evidence type="ECO:0000313" key="5">
    <source>
        <dbReference type="Proteomes" id="UP001472677"/>
    </source>
</evidence>
<dbReference type="InterPro" id="IPR004088">
    <property type="entry name" value="KH_dom_type_1"/>
</dbReference>
<dbReference type="InterPro" id="IPR012337">
    <property type="entry name" value="RNaseH-like_sf"/>
</dbReference>
<evidence type="ECO:0000256" key="1">
    <source>
        <dbReference type="PROSITE-ProRule" id="PRU00117"/>
    </source>
</evidence>
<feature type="domain" description="3'-5' exonuclease" evidence="3">
    <location>
        <begin position="33"/>
        <end position="232"/>
    </location>
</feature>
<dbReference type="SMART" id="SM00322">
    <property type="entry name" value="KH"/>
    <property type="match status" value="1"/>
</dbReference>
<dbReference type="SMART" id="SM00474">
    <property type="entry name" value="35EXOc"/>
    <property type="match status" value="1"/>
</dbReference>
<dbReference type="Pfam" id="PF00013">
    <property type="entry name" value="KH_1"/>
    <property type="match status" value="1"/>
</dbReference>
<proteinExistence type="predicted"/>
<dbReference type="Gene3D" id="3.30.420.10">
    <property type="entry name" value="Ribonuclease H-like superfamily/Ribonuclease H"/>
    <property type="match status" value="1"/>
</dbReference>
<protein>
    <recommendedName>
        <fullName evidence="6">3'-5' exonuclease</fullName>
    </recommendedName>
</protein>
<comment type="caution">
    <text evidence="4">The sequence shown here is derived from an EMBL/GenBank/DDBJ whole genome shotgun (WGS) entry which is preliminary data.</text>
</comment>
<accession>A0ABR2C4L5</accession>
<dbReference type="Proteomes" id="UP001472677">
    <property type="component" value="Unassembled WGS sequence"/>
</dbReference>
<sequence length="347" mass="38969">MAFSTPYQTYVPLLFDPGDRHKDYEAVLSLVPIHIVTHASQLPKEFLFPSAKTPLIIGFDSEGVQLCQYGTLCIMQLALSEAIYLVDAIQGGEELMQACKPALESSFITKVIHDCKRDSEALYFQFGIRLHNVMDTQIAYSLIEEQQGRRRSSDDPISFIRLLADPQYCGISYGEKNDVRALLKKASICTRHPLMDPKFWTYRPLSETMIQAAVDDVRFLPYIHHKMMEKLSEQMLWQLAVRGALHCRCFCAGDEGFSDWPPIPTIPDNMKAKGNAPEEEILSVINVPSGKMGQIIGKKGVSIMSIKQSCNADILVRGDKGTPDKVFIIGPLRQVRMAEAIIRGRIC</sequence>